<dbReference type="PANTHER" id="PTHR43591">
    <property type="entry name" value="METHYLTRANSFERASE"/>
    <property type="match status" value="1"/>
</dbReference>
<protein>
    <recommendedName>
        <fullName evidence="1">Methyltransferase type 11 domain-containing protein</fullName>
    </recommendedName>
</protein>
<evidence type="ECO:0000313" key="3">
    <source>
        <dbReference type="Proteomes" id="UP001501822"/>
    </source>
</evidence>
<evidence type="ECO:0000259" key="1">
    <source>
        <dbReference type="Pfam" id="PF08241"/>
    </source>
</evidence>
<dbReference type="EMBL" id="BAAABM010000045">
    <property type="protein sequence ID" value="GAA0354043.1"/>
    <property type="molecule type" value="Genomic_DNA"/>
</dbReference>
<proteinExistence type="predicted"/>
<dbReference type="Proteomes" id="UP001501822">
    <property type="component" value="Unassembled WGS sequence"/>
</dbReference>
<comment type="caution">
    <text evidence="2">The sequence shown here is derived from an EMBL/GenBank/DDBJ whole genome shotgun (WGS) entry which is preliminary data.</text>
</comment>
<dbReference type="SUPFAM" id="SSF53335">
    <property type="entry name" value="S-adenosyl-L-methionine-dependent methyltransferases"/>
    <property type="match status" value="1"/>
</dbReference>
<evidence type="ECO:0000313" key="2">
    <source>
        <dbReference type="EMBL" id="GAA0354043.1"/>
    </source>
</evidence>
<name>A0ABP3GUL3_9ACTN</name>
<keyword evidence="3" id="KW-1185">Reference proteome</keyword>
<dbReference type="Gene3D" id="3.40.50.150">
    <property type="entry name" value="Vaccinia Virus protein VP39"/>
    <property type="match status" value="1"/>
</dbReference>
<dbReference type="Pfam" id="PF08241">
    <property type="entry name" value="Methyltransf_11"/>
    <property type="match status" value="1"/>
</dbReference>
<feature type="domain" description="Methyltransferase type 11" evidence="1">
    <location>
        <begin position="117"/>
        <end position="209"/>
    </location>
</feature>
<accession>A0ABP3GUL3</accession>
<dbReference type="PANTHER" id="PTHR43591:SF99">
    <property type="entry name" value="OS06G0646000 PROTEIN"/>
    <property type="match status" value="1"/>
</dbReference>
<reference evidence="3" key="1">
    <citation type="journal article" date="2019" name="Int. J. Syst. Evol. Microbiol.">
        <title>The Global Catalogue of Microorganisms (GCM) 10K type strain sequencing project: providing services to taxonomists for standard genome sequencing and annotation.</title>
        <authorList>
            <consortium name="The Broad Institute Genomics Platform"/>
            <consortium name="The Broad Institute Genome Sequencing Center for Infectious Disease"/>
            <person name="Wu L."/>
            <person name="Ma J."/>
        </authorList>
    </citation>
    <scope>NUCLEOTIDE SEQUENCE [LARGE SCALE GENOMIC DNA]</scope>
    <source>
        <strain evidence="3">JCM 3146</strain>
    </source>
</reference>
<sequence>MSNPLTASPVPPPGVLACPACGAILDIAPDLITCPDCGTVFPQHSGFIDLASGQRLSSTTGLGPLLLSHPLQVARYEDLTRVAFLEVAAANWAPALTPTDEFRYLREHASAASGPILDIACGAGRWTKALADKFGESRIIGLDLSTAMLEAARQTLPESVLIRASALSLPFADSSLGAANCSAAFQIMPDPPGLLMEVGRCLQPGGTFTLATLTRARRPVQRYFQRRQEDAFSTRSYDPKVVAEWLTAAGLKIVDQYDPACFLLLTAVKVG</sequence>
<dbReference type="RefSeq" id="WP_252800302.1">
    <property type="nucleotide sequence ID" value="NZ_BAAABM010000045.1"/>
</dbReference>
<organism evidence="2 3">
    <name type="scientific">Actinoallomurus spadix</name>
    <dbReference type="NCBI Taxonomy" id="79912"/>
    <lineage>
        <taxon>Bacteria</taxon>
        <taxon>Bacillati</taxon>
        <taxon>Actinomycetota</taxon>
        <taxon>Actinomycetes</taxon>
        <taxon>Streptosporangiales</taxon>
        <taxon>Thermomonosporaceae</taxon>
        <taxon>Actinoallomurus</taxon>
    </lineage>
</organism>
<dbReference type="InterPro" id="IPR013216">
    <property type="entry name" value="Methyltransf_11"/>
</dbReference>
<gene>
    <name evidence="2" type="ORF">GCM10010151_49530</name>
</gene>
<dbReference type="CDD" id="cd02440">
    <property type="entry name" value="AdoMet_MTases"/>
    <property type="match status" value="1"/>
</dbReference>
<dbReference type="InterPro" id="IPR029063">
    <property type="entry name" value="SAM-dependent_MTases_sf"/>
</dbReference>